<dbReference type="GeneID" id="70295136"/>
<feature type="domain" description="DUF7779" evidence="2">
    <location>
        <begin position="462"/>
        <end position="550"/>
    </location>
</feature>
<organism evidence="3 4">
    <name type="scientific">Emericellopsis atlantica</name>
    <dbReference type="NCBI Taxonomy" id="2614577"/>
    <lineage>
        <taxon>Eukaryota</taxon>
        <taxon>Fungi</taxon>
        <taxon>Dikarya</taxon>
        <taxon>Ascomycota</taxon>
        <taxon>Pezizomycotina</taxon>
        <taxon>Sordariomycetes</taxon>
        <taxon>Hypocreomycetidae</taxon>
        <taxon>Hypocreales</taxon>
        <taxon>Bionectriaceae</taxon>
        <taxon>Emericellopsis</taxon>
    </lineage>
</organism>
<dbReference type="Proteomes" id="UP000887229">
    <property type="component" value="Unassembled WGS sequence"/>
</dbReference>
<dbReference type="SUPFAM" id="SSF52540">
    <property type="entry name" value="P-loop containing nucleoside triphosphate hydrolases"/>
    <property type="match status" value="1"/>
</dbReference>
<dbReference type="Pfam" id="PF00931">
    <property type="entry name" value="NB-ARC"/>
    <property type="match status" value="1"/>
</dbReference>
<dbReference type="Pfam" id="PF25000">
    <property type="entry name" value="DUF7779"/>
    <property type="match status" value="1"/>
</dbReference>
<dbReference type="OrthoDB" id="4748888at2759"/>
<dbReference type="InterPro" id="IPR056681">
    <property type="entry name" value="DUF7779"/>
</dbReference>
<gene>
    <name evidence="3" type="ORF">F5Z01DRAFT_666462</name>
</gene>
<dbReference type="PANTHER" id="PTHR35205">
    <property type="entry name" value="NB-ARC AND TPR DOMAIN PROTEIN"/>
    <property type="match status" value="1"/>
</dbReference>
<dbReference type="GO" id="GO:0043531">
    <property type="term" value="F:ADP binding"/>
    <property type="evidence" value="ECO:0007669"/>
    <property type="project" value="InterPro"/>
</dbReference>
<dbReference type="SUPFAM" id="SSF48452">
    <property type="entry name" value="TPR-like"/>
    <property type="match status" value="1"/>
</dbReference>
<evidence type="ECO:0000313" key="4">
    <source>
        <dbReference type="Proteomes" id="UP000887229"/>
    </source>
</evidence>
<accession>A0A9P8CKU9</accession>
<name>A0A9P8CKU9_9HYPO</name>
<dbReference type="Gene3D" id="1.25.40.10">
    <property type="entry name" value="Tetratricopeptide repeat domain"/>
    <property type="match status" value="1"/>
</dbReference>
<feature type="domain" description="NB-ARC" evidence="1">
    <location>
        <begin position="233"/>
        <end position="371"/>
    </location>
</feature>
<dbReference type="AlphaFoldDB" id="A0A9P8CKU9"/>
<dbReference type="EMBL" id="MU251279">
    <property type="protein sequence ID" value="KAG9250320.1"/>
    <property type="molecule type" value="Genomic_DNA"/>
</dbReference>
<evidence type="ECO:0000259" key="1">
    <source>
        <dbReference type="Pfam" id="PF00931"/>
    </source>
</evidence>
<sequence>METAELATFFEVNWSQEVSRCKASVDQDDLETIQRFKSWGDIKDELIGSFPPSIILIQPALRHFNDFFAFFETKLGPRLDASYLWGTIACLSQLCTEDQNLLAKIPRMIKSLAHRAETFNRYCGDATTVSHTIQEACFDMQIQFAEFFTNAIRHIHGFDEESMYKAETPLQLIERRFALTNQELGEAVARVEKLITVDSSLHKGMSRISGLSRCLMIPATRTTRFFNRIDVLQDVDRLLGRVTKETPFRSVAIHGMAGVGKSSIASTYMETRYKENVYDVCLWVRGEKSASLRQSFTDIALRLKLPGAHRQSPDDNLNLVQDWFQSTESAWLVVYDNVESTDILMPYWPVSSKGRAIITTRNQSLAFEPASEGLEVKSWDAMTGSEFLLWLLKRNISMDLEAESDSALALSQRLGGHALVISQLACLIHKFNFSIRDFMIVYLKNPRMAHERGEFKAIWEISFQSLNEDCRTLLGIVSFLMPDSIPHEVLGGEVHGDLPDDLVFCLNDVRLFQCLGILSDLGLIKRDIETGTLSTHRIVQTQFKYFLTSEERQKSFNNTVLLVADVFPPEDTKAGQLYERWDGCNRYIQHAISLRDCFLEEQKTTKDFKPSWQFCDLLNRCQRYFFEIKAAEDCQKTCDVNHIAVEQLEDGPRKEDYKATILSHEAQMVESLGDAERAIRLNEKGYVIRLAERPRNKVVLCYTAANLGYCYSAANKPAIAVEWLDKAREWWGDLPNFPLNIVANKARCFIQLGEFEKAKSLADSCMTEMQDVDRVNWATLGYGYFLMGVYHHRVKEFEAVEQHFVQAQNAWLKGDLTRLHPFNGGCMYRIGLSCLYQGKVESAIKHFNDALVVTKLHRNTRPVEHARVLFKLSEALLQDGNQSSDQEALAMRDEAEAYLRMRDPNFSDSGTEDTYDRLITIFWR</sequence>
<evidence type="ECO:0000259" key="2">
    <source>
        <dbReference type="Pfam" id="PF25000"/>
    </source>
</evidence>
<dbReference type="RefSeq" id="XP_046114244.1">
    <property type="nucleotide sequence ID" value="XM_046264233.1"/>
</dbReference>
<comment type="caution">
    <text evidence="3">The sequence shown here is derived from an EMBL/GenBank/DDBJ whole genome shotgun (WGS) entry which is preliminary data.</text>
</comment>
<dbReference type="InterPro" id="IPR002182">
    <property type="entry name" value="NB-ARC"/>
</dbReference>
<evidence type="ECO:0000313" key="3">
    <source>
        <dbReference type="EMBL" id="KAG9250320.1"/>
    </source>
</evidence>
<dbReference type="PANTHER" id="PTHR35205:SF1">
    <property type="entry name" value="ZU5 DOMAIN-CONTAINING PROTEIN"/>
    <property type="match status" value="1"/>
</dbReference>
<protein>
    <submittedName>
        <fullName evidence="3">Pfs domain-containing protein</fullName>
    </submittedName>
</protein>
<keyword evidence="4" id="KW-1185">Reference proteome</keyword>
<dbReference type="InterPro" id="IPR011990">
    <property type="entry name" value="TPR-like_helical_dom_sf"/>
</dbReference>
<reference evidence="3" key="1">
    <citation type="journal article" date="2021" name="IMA Fungus">
        <title>Genomic characterization of three marine fungi, including Emericellopsis atlantica sp. nov. with signatures of a generalist lifestyle and marine biomass degradation.</title>
        <authorList>
            <person name="Hagestad O.C."/>
            <person name="Hou L."/>
            <person name="Andersen J.H."/>
            <person name="Hansen E.H."/>
            <person name="Altermark B."/>
            <person name="Li C."/>
            <person name="Kuhnert E."/>
            <person name="Cox R.J."/>
            <person name="Crous P.W."/>
            <person name="Spatafora J.W."/>
            <person name="Lail K."/>
            <person name="Amirebrahimi M."/>
            <person name="Lipzen A."/>
            <person name="Pangilinan J."/>
            <person name="Andreopoulos W."/>
            <person name="Hayes R.D."/>
            <person name="Ng V."/>
            <person name="Grigoriev I.V."/>
            <person name="Jackson S.A."/>
            <person name="Sutton T.D.S."/>
            <person name="Dobson A.D.W."/>
            <person name="Rama T."/>
        </authorList>
    </citation>
    <scope>NUCLEOTIDE SEQUENCE</scope>
    <source>
        <strain evidence="3">TS7</strain>
    </source>
</reference>
<dbReference type="Gene3D" id="3.40.50.300">
    <property type="entry name" value="P-loop containing nucleotide triphosphate hydrolases"/>
    <property type="match status" value="1"/>
</dbReference>
<dbReference type="InterPro" id="IPR027417">
    <property type="entry name" value="P-loop_NTPase"/>
</dbReference>
<proteinExistence type="predicted"/>